<evidence type="ECO:0000259" key="1">
    <source>
        <dbReference type="Pfam" id="PF00561"/>
    </source>
</evidence>
<dbReference type="InterPro" id="IPR000073">
    <property type="entry name" value="AB_hydrolase_1"/>
</dbReference>
<accession>A0ABW2A235</accession>
<evidence type="ECO:0000313" key="2">
    <source>
        <dbReference type="EMBL" id="MFC6671424.1"/>
    </source>
</evidence>
<dbReference type="SUPFAM" id="SSF53474">
    <property type="entry name" value="alpha/beta-Hydrolases"/>
    <property type="match status" value="1"/>
</dbReference>
<evidence type="ECO:0000313" key="3">
    <source>
        <dbReference type="Proteomes" id="UP001596422"/>
    </source>
</evidence>
<protein>
    <submittedName>
        <fullName evidence="2">Alpha/beta fold hydrolase</fullName>
    </submittedName>
</protein>
<dbReference type="InterPro" id="IPR050266">
    <property type="entry name" value="AB_hydrolase_sf"/>
</dbReference>
<dbReference type="Gene3D" id="3.40.50.1820">
    <property type="entry name" value="alpha/beta hydrolase"/>
    <property type="match status" value="1"/>
</dbReference>
<keyword evidence="3" id="KW-1185">Reference proteome</keyword>
<keyword evidence="2" id="KW-0378">Hydrolase</keyword>
<dbReference type="GO" id="GO:0016787">
    <property type="term" value="F:hydrolase activity"/>
    <property type="evidence" value="ECO:0007669"/>
    <property type="project" value="UniProtKB-KW"/>
</dbReference>
<gene>
    <name evidence="2" type="ORF">ACFQDL_16115</name>
</gene>
<sequence length="225" mass="24526">MRTGTVTALNARGFHRLRYHEWGSADNERVLVCVHGLARNSRDFDELARSLSREFRVVCPDVAGRGGSDWLPAPDAYQLGQYLNDMTVLLARLDVEQVDWIGTSMGGLIGLCLAALPNSPIRTLILNDIGPFVSREALQRIAGYLGERHFDSLEAAEAGCARPIRPCAISMTISGDVWRRRAAANCRTAAWRCTTIRRLPKVCAQIPTATSISGASGSRSAARAC</sequence>
<proteinExistence type="predicted"/>
<dbReference type="Proteomes" id="UP001596422">
    <property type="component" value="Unassembled WGS sequence"/>
</dbReference>
<dbReference type="PRINTS" id="PR00111">
    <property type="entry name" value="ABHYDROLASE"/>
</dbReference>
<name>A0ABW2A235_9GAMM</name>
<organism evidence="2 3">
    <name type="scientific">Marinobacterium aestuariivivens</name>
    <dbReference type="NCBI Taxonomy" id="1698799"/>
    <lineage>
        <taxon>Bacteria</taxon>
        <taxon>Pseudomonadati</taxon>
        <taxon>Pseudomonadota</taxon>
        <taxon>Gammaproteobacteria</taxon>
        <taxon>Oceanospirillales</taxon>
        <taxon>Oceanospirillaceae</taxon>
        <taxon>Marinobacterium</taxon>
    </lineage>
</organism>
<comment type="caution">
    <text evidence="2">The sequence shown here is derived from an EMBL/GenBank/DDBJ whole genome shotgun (WGS) entry which is preliminary data.</text>
</comment>
<dbReference type="PANTHER" id="PTHR43798">
    <property type="entry name" value="MONOACYLGLYCEROL LIPASE"/>
    <property type="match status" value="1"/>
</dbReference>
<dbReference type="RefSeq" id="WP_379909934.1">
    <property type="nucleotide sequence ID" value="NZ_JBHSWE010000001.1"/>
</dbReference>
<dbReference type="Pfam" id="PF00561">
    <property type="entry name" value="Abhydrolase_1"/>
    <property type="match status" value="1"/>
</dbReference>
<feature type="domain" description="AB hydrolase-1" evidence="1">
    <location>
        <begin position="30"/>
        <end position="142"/>
    </location>
</feature>
<dbReference type="InterPro" id="IPR029058">
    <property type="entry name" value="AB_hydrolase_fold"/>
</dbReference>
<dbReference type="EMBL" id="JBHSWE010000001">
    <property type="protein sequence ID" value="MFC6671424.1"/>
    <property type="molecule type" value="Genomic_DNA"/>
</dbReference>
<dbReference type="PANTHER" id="PTHR43798:SF33">
    <property type="entry name" value="HYDROLASE, PUTATIVE (AFU_ORTHOLOGUE AFUA_2G14860)-RELATED"/>
    <property type="match status" value="1"/>
</dbReference>
<reference evidence="3" key="1">
    <citation type="journal article" date="2019" name="Int. J. Syst. Evol. Microbiol.">
        <title>The Global Catalogue of Microorganisms (GCM) 10K type strain sequencing project: providing services to taxonomists for standard genome sequencing and annotation.</title>
        <authorList>
            <consortium name="The Broad Institute Genomics Platform"/>
            <consortium name="The Broad Institute Genome Sequencing Center for Infectious Disease"/>
            <person name="Wu L."/>
            <person name="Ma J."/>
        </authorList>
    </citation>
    <scope>NUCLEOTIDE SEQUENCE [LARGE SCALE GENOMIC DNA]</scope>
    <source>
        <strain evidence="3">NBRC 111756</strain>
    </source>
</reference>